<sequence>MKKVLLACIVPFLIIVAAQAQSEVEKKVKQKIWGQAPAEFNATQVPEKWKNESAVLLAYHREYICDFATKVGIGAQRYYVETLNIHFRIKLQDKAAVGDFSDISFDNKSITTNLFGRASSYRILGIKVIKPDGSQKEVDLKDAVKADAGSGDDLKIPIPNLAEGDIIDYFIALKTEGLAMPDFGDEDLMEAKYPVVKQTITFMVPHQMELYSTSYNGAPGFKKVVKDNDVIYTLQDEMREKAPQILWDYPYRSAPHIRYRVRKEDMKPDVTKTAKEYLNYFSTYPTDIGVIVDYMDVNFKKEKDVKKLIEEFFYLVRNPIYKEALFEIKQGEPLNSNNPPDKFFFLVDHFCKKYKIPHTVLLAPARSYGPFEELVSLGSCDFVVRIDTDPVMYIARPTPFRLPDEIPYSLEGTDAFSVYSSKGNTIRVSKDDQNATLTNITAALDASDNTKLQIKRNVSAKGYSKTYHQYLVVTDFDYLKEYDQPKYQVERSRLLHGLIKEYNEEKTKFGQRVTQDYTARDTRMKEELEEEMEIKVSDYKNLTVKSSGMWHANPSVEYTDEFTAENLTKRAGPNIIVELGRLIEKQTQIKDDQKNRTRNIYQDFARSFDHTIAFTIPAGYTVEGLENFNKKTESAAGGFVSTATSDGKTVTIKIRKHYAENYYAAADWPKLNAFLQAAVDLYSAKLLLKKA</sequence>
<evidence type="ECO:0000313" key="3">
    <source>
        <dbReference type="EMBL" id="SHG52296.1"/>
    </source>
</evidence>
<dbReference type="Gene3D" id="2.60.120.1130">
    <property type="match status" value="1"/>
</dbReference>
<dbReference type="Proteomes" id="UP000184212">
    <property type="component" value="Unassembled WGS sequence"/>
</dbReference>
<gene>
    <name evidence="3" type="ORF">SAMN04488109_0652</name>
</gene>
<feature type="chain" id="PRO_5012206290" description="DUF3857 domain-containing protein" evidence="1">
    <location>
        <begin position="21"/>
        <end position="691"/>
    </location>
</feature>
<keyword evidence="1" id="KW-0732">Signal</keyword>
<reference evidence="3 4" key="1">
    <citation type="submission" date="2016-11" db="EMBL/GenBank/DDBJ databases">
        <authorList>
            <person name="Jaros S."/>
            <person name="Januszkiewicz K."/>
            <person name="Wedrychowicz H."/>
        </authorList>
    </citation>
    <scope>NUCLEOTIDE SEQUENCE [LARGE SCALE GENOMIC DNA]</scope>
    <source>
        <strain evidence="3 4">DSM 24574</strain>
    </source>
</reference>
<proteinExistence type="predicted"/>
<name>A0A1M5KHH5_9BACT</name>
<dbReference type="Gene3D" id="2.60.40.3140">
    <property type="match status" value="1"/>
</dbReference>
<dbReference type="InterPro" id="IPR024618">
    <property type="entry name" value="DUF3857"/>
</dbReference>
<dbReference type="Pfam" id="PF12969">
    <property type="entry name" value="DUF3857"/>
    <property type="match status" value="1"/>
</dbReference>
<accession>A0A1M5KHH5</accession>
<organism evidence="3 4">
    <name type="scientific">Chryseolinea serpens</name>
    <dbReference type="NCBI Taxonomy" id="947013"/>
    <lineage>
        <taxon>Bacteria</taxon>
        <taxon>Pseudomonadati</taxon>
        <taxon>Bacteroidota</taxon>
        <taxon>Cytophagia</taxon>
        <taxon>Cytophagales</taxon>
        <taxon>Fulvivirgaceae</taxon>
        <taxon>Chryseolinea</taxon>
    </lineage>
</organism>
<protein>
    <recommendedName>
        <fullName evidence="2">DUF3857 domain-containing protein</fullName>
    </recommendedName>
</protein>
<feature type="signal peptide" evidence="1">
    <location>
        <begin position="1"/>
        <end position="20"/>
    </location>
</feature>
<dbReference type="RefSeq" id="WP_073131026.1">
    <property type="nucleotide sequence ID" value="NZ_FQWQ01000001.1"/>
</dbReference>
<dbReference type="OrthoDB" id="1153981at2"/>
<keyword evidence="4" id="KW-1185">Reference proteome</keyword>
<evidence type="ECO:0000259" key="2">
    <source>
        <dbReference type="Pfam" id="PF12969"/>
    </source>
</evidence>
<feature type="domain" description="DUF3857" evidence="2">
    <location>
        <begin position="83"/>
        <end position="235"/>
    </location>
</feature>
<evidence type="ECO:0000313" key="4">
    <source>
        <dbReference type="Proteomes" id="UP000184212"/>
    </source>
</evidence>
<evidence type="ECO:0000256" key="1">
    <source>
        <dbReference type="SAM" id="SignalP"/>
    </source>
</evidence>
<dbReference type="STRING" id="947013.SAMN04488109_0652"/>
<dbReference type="AlphaFoldDB" id="A0A1M5KHH5"/>
<dbReference type="EMBL" id="FQWQ01000001">
    <property type="protein sequence ID" value="SHG52296.1"/>
    <property type="molecule type" value="Genomic_DNA"/>
</dbReference>